<dbReference type="PRINTS" id="PR00205">
    <property type="entry name" value="CADHERIN"/>
</dbReference>
<evidence type="ECO:0000256" key="2">
    <source>
        <dbReference type="ARBA" id="ARBA00022692"/>
    </source>
</evidence>
<keyword evidence="6 9" id="KW-0472">Membrane</keyword>
<proteinExistence type="predicted"/>
<evidence type="ECO:0000256" key="1">
    <source>
        <dbReference type="ARBA" id="ARBA00004167"/>
    </source>
</evidence>
<feature type="transmembrane region" description="Helical" evidence="9">
    <location>
        <begin position="9"/>
        <end position="27"/>
    </location>
</feature>
<reference evidence="12" key="2">
    <citation type="submission" date="2023-11" db="UniProtKB">
        <authorList>
            <consortium name="WormBaseParasite"/>
        </authorList>
    </citation>
    <scope>IDENTIFICATION</scope>
</reference>
<feature type="domain" description="Cadherin" evidence="10">
    <location>
        <begin position="802"/>
        <end position="914"/>
    </location>
</feature>
<dbReference type="InterPro" id="IPR002126">
    <property type="entry name" value="Cadherin-like_dom"/>
</dbReference>
<keyword evidence="5 9" id="KW-1133">Transmembrane helix</keyword>
<reference evidence="11" key="1">
    <citation type="submission" date="2022-06" db="EMBL/GenBank/DDBJ databases">
        <authorList>
            <person name="Berger JAMES D."/>
            <person name="Berger JAMES D."/>
        </authorList>
    </citation>
    <scope>NUCLEOTIDE SEQUENCE [LARGE SCALE GENOMIC DNA]</scope>
</reference>
<evidence type="ECO:0000256" key="3">
    <source>
        <dbReference type="ARBA" id="ARBA00022737"/>
    </source>
</evidence>
<keyword evidence="7" id="KW-0325">Glycoprotein</keyword>
<feature type="domain" description="Cadherin" evidence="10">
    <location>
        <begin position="656"/>
        <end position="766"/>
    </location>
</feature>
<dbReference type="InterPro" id="IPR020894">
    <property type="entry name" value="Cadherin_CS"/>
</dbReference>
<evidence type="ECO:0000256" key="9">
    <source>
        <dbReference type="SAM" id="Phobius"/>
    </source>
</evidence>
<accession>A0AA85GAZ3</accession>
<dbReference type="PANTHER" id="PTHR24028:SF146">
    <property type="entry name" value="CADHERIN 96CB, ISOFORM D-RELATED"/>
    <property type="match status" value="1"/>
</dbReference>
<organism evidence="11 12">
    <name type="scientific">Schistosoma rodhaini</name>
    <dbReference type="NCBI Taxonomy" id="6188"/>
    <lineage>
        <taxon>Eukaryota</taxon>
        <taxon>Metazoa</taxon>
        <taxon>Spiralia</taxon>
        <taxon>Lophotrochozoa</taxon>
        <taxon>Platyhelminthes</taxon>
        <taxon>Trematoda</taxon>
        <taxon>Digenea</taxon>
        <taxon>Strigeidida</taxon>
        <taxon>Schistosomatoidea</taxon>
        <taxon>Schistosomatidae</taxon>
        <taxon>Schistosoma</taxon>
    </lineage>
</organism>
<dbReference type="CDD" id="cd11304">
    <property type="entry name" value="Cadherin_repeat"/>
    <property type="match status" value="4"/>
</dbReference>
<dbReference type="GO" id="GO:0007156">
    <property type="term" value="P:homophilic cell adhesion via plasma membrane adhesion molecules"/>
    <property type="evidence" value="ECO:0007669"/>
    <property type="project" value="InterPro"/>
</dbReference>
<evidence type="ECO:0000313" key="11">
    <source>
        <dbReference type="Proteomes" id="UP000050792"/>
    </source>
</evidence>
<dbReference type="Proteomes" id="UP000050792">
    <property type="component" value="Unassembled WGS sequence"/>
</dbReference>
<evidence type="ECO:0000256" key="7">
    <source>
        <dbReference type="ARBA" id="ARBA00023180"/>
    </source>
</evidence>
<keyword evidence="11" id="KW-1185">Reference proteome</keyword>
<evidence type="ECO:0000256" key="4">
    <source>
        <dbReference type="ARBA" id="ARBA00022837"/>
    </source>
</evidence>
<sequence>MPYNWNKHCWIIHIIILIILFEILYHVTMESYFENDKTMLISYTIQEELSSGTLVGNLFNDVRKLYEKFKFTTSSPMTTGITMLHSIKQLRKFELNPYDLNSKQMNEYFKLDQQTGDLFIQNRIDYEYICPKPLVHTTTSSMMTSSSSSSLSSKSLLTIHSNNNGLVHLSHYNCLIQLILFVSLQNSTDERWIPIRIYIEDINDNRPKFIEFNSSKWFNYFNVTIKENIPFGTRIPLMKAYDLDTIETNTNILYKLNYPIKDNQTDYHRIFGLVTCSINKYHDNNNNHRLIDESIHGRNNDHSPCLIIKDKLDYEMKQYYFIELIAYESGYSTPIDYAILPIKIIIIDINDNMPKFIFPIDNYYSMNISENLPIGTLLLKVEAIDIDSGENSRLTYSLTQNSFKKKLILTELHDYDLSDSNHNNNDNLRDNTDYDQSNPFGQFIINPYNGEIRLNQLLHAHETQQIEIIIHVNDNGIPMHKISKHLLFNIIDINNYAPNIKIKKIGCNKFNIESNEIKISNNIESGSYVGFLVVNDLDLGENGYVTCNQKLNDYNDNNLDKYSYFKINLINNGQISSQYLYTLQIIKDDYLDNEKQNQFSSKINNTIDYQTIFKQKFTSFMIIITCKDHGSPLALTTSINLLITIIDYQQIDLCFEQITYELIIEESNQPILNLLQPQLLDIINEVKFSIEPKNEKYKIGCDHLEINSFTGEISAPNGIDREEISYFICLIIAKEIDNNDLIKHNRIATTELIINITDINDNEPKLNKDILLYGFTINEWDEYLGNENDQMNQTNSYIIGFLNAIDLDFGLNGTIKYTLAQITTEKYISNINKTRQFFNQNNDDHDKLRSLFQIDSTSGLITLSRSKHYLIDREQVTTYHLQIILEDMGYPIKLTSIQTIQIYVTDVNDNAPRWHDVVESTNIQLYPYNKEITIFQLQPIWEINQNSPIELRSQLKVYDLDFGDNAKLQMYIIEPNHEYQQLIGRNQFNLPTDSLYLSINGELKLYIDKLEEIYQYYTFIRVQDQGIHRQLYTDGYFFIQLPIKTINKLEVSMDSFNITNRNTHLMNISHLATSTQSTWLWLNEFKVIIVLIVSFSLIILLSIIMIFVILIKFQKKKRKKLRKTYFHQIIDHIIGKKHDTFNSDYYTTNISNNSSNSNHNTINNKNDYYKYNPMNLTYQSDLINQQHLSLNTNPFNVTSISSNLYPENNNHIDSQYSHEHLHVNEFDNSCVDSIFQRISAPYDLFYPTIYTNLMTSYENTIINTTTNTTTSTTNMNSNSSSISNRNYQYFNNTLHY</sequence>
<dbReference type="SUPFAM" id="SSF49313">
    <property type="entry name" value="Cadherin-like"/>
    <property type="match status" value="4"/>
</dbReference>
<dbReference type="PANTHER" id="PTHR24028">
    <property type="entry name" value="CADHERIN-87A"/>
    <property type="match status" value="1"/>
</dbReference>
<keyword evidence="2 9" id="KW-0812">Transmembrane</keyword>
<evidence type="ECO:0000313" key="12">
    <source>
        <dbReference type="WBParaSite" id="SRDH1_84660.1"/>
    </source>
</evidence>
<dbReference type="InterPro" id="IPR050174">
    <property type="entry name" value="Protocadherin/Cadherin-CA"/>
</dbReference>
<keyword evidence="3" id="KW-0677">Repeat</keyword>
<dbReference type="GO" id="GO:0005886">
    <property type="term" value="C:plasma membrane"/>
    <property type="evidence" value="ECO:0007669"/>
    <property type="project" value="InterPro"/>
</dbReference>
<evidence type="ECO:0000256" key="5">
    <source>
        <dbReference type="ARBA" id="ARBA00022989"/>
    </source>
</evidence>
<evidence type="ECO:0000256" key="8">
    <source>
        <dbReference type="PROSITE-ProRule" id="PRU00043"/>
    </source>
</evidence>
<feature type="domain" description="Cadherin" evidence="10">
    <location>
        <begin position="98"/>
        <end position="209"/>
    </location>
</feature>
<feature type="domain" description="Cadherin" evidence="10">
    <location>
        <begin position="217"/>
        <end position="356"/>
    </location>
</feature>
<dbReference type="PROSITE" id="PS00232">
    <property type="entry name" value="CADHERIN_1"/>
    <property type="match status" value="4"/>
</dbReference>
<evidence type="ECO:0000256" key="6">
    <source>
        <dbReference type="ARBA" id="ARBA00023136"/>
    </source>
</evidence>
<feature type="domain" description="Cadherin" evidence="10">
    <location>
        <begin position="360"/>
        <end position="500"/>
    </location>
</feature>
<name>A0AA85GAZ3_9TREM</name>
<keyword evidence="4 8" id="KW-0106">Calcium</keyword>
<dbReference type="PROSITE" id="PS50268">
    <property type="entry name" value="CADHERIN_2"/>
    <property type="match status" value="5"/>
</dbReference>
<dbReference type="GO" id="GO:0005509">
    <property type="term" value="F:calcium ion binding"/>
    <property type="evidence" value="ECO:0007669"/>
    <property type="project" value="UniProtKB-UniRule"/>
</dbReference>
<feature type="transmembrane region" description="Helical" evidence="9">
    <location>
        <begin position="1087"/>
        <end position="1113"/>
    </location>
</feature>
<dbReference type="SMART" id="SM00112">
    <property type="entry name" value="CA"/>
    <property type="match status" value="4"/>
</dbReference>
<comment type="subcellular location">
    <subcellularLocation>
        <location evidence="1">Membrane</location>
        <topology evidence="1">Single-pass membrane protein</topology>
    </subcellularLocation>
</comment>
<dbReference type="Gene3D" id="2.60.40.60">
    <property type="entry name" value="Cadherins"/>
    <property type="match status" value="6"/>
</dbReference>
<dbReference type="InterPro" id="IPR015919">
    <property type="entry name" value="Cadherin-like_sf"/>
</dbReference>
<dbReference type="WBParaSite" id="SRDH1_84660.1">
    <property type="protein sequence ID" value="SRDH1_84660.1"/>
    <property type="gene ID" value="SRDH1_84660"/>
</dbReference>
<protein>
    <recommendedName>
        <fullName evidence="10">Cadherin domain-containing protein</fullName>
    </recommendedName>
</protein>
<evidence type="ECO:0000259" key="10">
    <source>
        <dbReference type="PROSITE" id="PS50268"/>
    </source>
</evidence>